<reference evidence="1 2" key="1">
    <citation type="submission" date="2011-01" db="EMBL/GenBank/DDBJ databases">
        <authorList>
            <person name="Muzny D."/>
            <person name="Qin X."/>
            <person name="Deng J."/>
            <person name="Jiang H."/>
            <person name="Liu Y."/>
            <person name="Qu J."/>
            <person name="Song X.-Z."/>
            <person name="Zhang L."/>
            <person name="Thornton R."/>
            <person name="Coyle M."/>
            <person name="Francisco L."/>
            <person name="Jackson L."/>
            <person name="Javaid M."/>
            <person name="Korchina V."/>
            <person name="Kovar C."/>
            <person name="Mata R."/>
            <person name="Mathew T."/>
            <person name="Ngo R."/>
            <person name="Nguyen L."/>
            <person name="Nguyen N."/>
            <person name="Okwuonu G."/>
            <person name="Ongeri F."/>
            <person name="Pham C."/>
            <person name="Simmons D."/>
            <person name="Wilczek-Boney K."/>
            <person name="Hale W."/>
            <person name="Jakkamsetti A."/>
            <person name="Pham P."/>
            <person name="Ruth R."/>
            <person name="San Lucas F."/>
            <person name="Warren J."/>
            <person name="Zhang J."/>
            <person name="Zhao Z."/>
            <person name="Zhou C."/>
            <person name="Zhu D."/>
            <person name="Lee S."/>
            <person name="Bess C."/>
            <person name="Blankenburg K."/>
            <person name="Forbes L."/>
            <person name="Fu Q."/>
            <person name="Gubbala S."/>
            <person name="Hirani K."/>
            <person name="Jayaseelan J.C."/>
            <person name="Lara F."/>
            <person name="Munidasa M."/>
            <person name="Palculict T."/>
            <person name="Patil S."/>
            <person name="Pu L.-L."/>
            <person name="Saada N."/>
            <person name="Tang L."/>
            <person name="Weissenberger G."/>
            <person name="Zhu Y."/>
            <person name="Hemphill L."/>
            <person name="Shang Y."/>
            <person name="Youmans B."/>
            <person name="Ayvaz T."/>
            <person name="Ross M."/>
            <person name="Santibanez J."/>
            <person name="Aqrawi P."/>
            <person name="Gross S."/>
            <person name="Joshi V."/>
            <person name="Fowler G."/>
            <person name="Nazareth L."/>
            <person name="Reid J."/>
            <person name="Worley K."/>
            <person name="Petrosino J."/>
            <person name="Highlander S."/>
            <person name="Gibbs R."/>
        </authorList>
    </citation>
    <scope>NUCLEOTIDE SEQUENCE [LARGE SCALE GENOMIC DNA]</scope>
    <source>
        <strain evidence="1 2">ATCC 12755</strain>
    </source>
</reference>
<proteinExistence type="predicted"/>
<dbReference type="AlphaFoldDB" id="F0ELA1"/>
<name>F0ELA1_ENTCA</name>
<dbReference type="HOGENOM" id="CLU_1281528_0_0_9"/>
<dbReference type="EMBL" id="AEWT01000018">
    <property type="protein sequence ID" value="EGC69201.1"/>
    <property type="molecule type" value="Genomic_DNA"/>
</dbReference>
<comment type="caution">
    <text evidence="1">The sequence shown here is derived from an EMBL/GenBank/DDBJ whole genome shotgun (WGS) entry which is preliminary data.</text>
</comment>
<accession>F0ELA1</accession>
<sequence length="233" mass="27481">MIYYISKQLVRGADMEEKIVLEPFNRILSGFEKLAEVSVSISDCSALCRKYQKYGVEGYRLGDYRGSSYLNRYLNVVVDRAPLLIYKERFLIPLVFRMSEYSERLFIDDYRMEGFFLLLDWLLEHRPEKAIIDYKRTRALPHRKELVIDSSYVLFRLTEILDGAGFPLSRFTTIEEFSQWNRTHRLIDNGSIGRHTKLFVPEDPEHVSELQMILTIVGMRYPETRLFIGELKG</sequence>
<evidence type="ECO:0000313" key="2">
    <source>
        <dbReference type="Proteomes" id="UP000004835"/>
    </source>
</evidence>
<dbReference type="Proteomes" id="UP000004835">
    <property type="component" value="Unassembled WGS sequence"/>
</dbReference>
<gene>
    <name evidence="1" type="ORF">HMPREF9087_2193</name>
</gene>
<evidence type="ECO:0000313" key="1">
    <source>
        <dbReference type="EMBL" id="EGC69201.1"/>
    </source>
</evidence>
<organism evidence="1 2">
    <name type="scientific">Enterococcus casseliflavus ATCC 12755</name>
    <dbReference type="NCBI Taxonomy" id="888066"/>
    <lineage>
        <taxon>Bacteria</taxon>
        <taxon>Bacillati</taxon>
        <taxon>Bacillota</taxon>
        <taxon>Bacilli</taxon>
        <taxon>Lactobacillales</taxon>
        <taxon>Enterococcaceae</taxon>
        <taxon>Enterococcus</taxon>
    </lineage>
</organism>
<protein>
    <submittedName>
        <fullName evidence="1">Uncharacterized protein</fullName>
    </submittedName>
</protein>